<keyword evidence="5" id="KW-1185">Reference proteome</keyword>
<feature type="chain" id="PRO_5014521308" evidence="2">
    <location>
        <begin position="22"/>
        <end position="80"/>
    </location>
</feature>
<reference evidence="3" key="3">
    <citation type="submission" date="2018-07" db="EMBL/GenBank/DDBJ databases">
        <title>WGS assembly of Glycine max.</title>
        <authorList>
            <person name="Schmutz J."/>
            <person name="Cannon S."/>
            <person name="Schlueter J."/>
            <person name="Ma J."/>
            <person name="Mitros T."/>
            <person name="Nelson W."/>
            <person name="Hyten D."/>
            <person name="Song Q."/>
            <person name="Thelen J."/>
            <person name="Cheng J."/>
            <person name="Xu D."/>
            <person name="Hellsten U."/>
            <person name="May G."/>
            <person name="Yu Y."/>
            <person name="Sakurai T."/>
            <person name="Umezawa T."/>
            <person name="Bhattacharyya M."/>
            <person name="Sandhu D."/>
            <person name="Valliyodan B."/>
            <person name="Lindquist E."/>
            <person name="Peto M."/>
            <person name="Grant D."/>
            <person name="Shu S."/>
            <person name="Goodstein D."/>
            <person name="Barry K."/>
            <person name="Futrell-Griggs M."/>
            <person name="Abernathy B."/>
            <person name="Du J."/>
            <person name="Tian Z."/>
            <person name="Zhu L."/>
            <person name="Gill N."/>
            <person name="Joshi T."/>
            <person name="Libault M."/>
            <person name="Sethuraman A."/>
            <person name="Zhang X."/>
            <person name="Shinozaki K."/>
            <person name="Nguyen H."/>
            <person name="Wing R."/>
            <person name="Cregan P."/>
            <person name="Specht J."/>
            <person name="Grimwood J."/>
            <person name="Rokhsar D."/>
            <person name="Stacey G."/>
            <person name="Shoemaker R."/>
            <person name="Jackson S."/>
        </authorList>
    </citation>
    <scope>NUCLEOTIDE SEQUENCE</scope>
    <source>
        <tissue evidence="3">Callus</tissue>
    </source>
</reference>
<protein>
    <submittedName>
        <fullName evidence="3 4">Uncharacterized protein</fullName>
    </submittedName>
</protein>
<evidence type="ECO:0000313" key="5">
    <source>
        <dbReference type="Proteomes" id="UP000008827"/>
    </source>
</evidence>
<organism evidence="3">
    <name type="scientific">Glycine max</name>
    <name type="common">Soybean</name>
    <name type="synonym">Glycine hispida</name>
    <dbReference type="NCBI Taxonomy" id="3847"/>
    <lineage>
        <taxon>Eukaryota</taxon>
        <taxon>Viridiplantae</taxon>
        <taxon>Streptophyta</taxon>
        <taxon>Embryophyta</taxon>
        <taxon>Tracheophyta</taxon>
        <taxon>Spermatophyta</taxon>
        <taxon>Magnoliopsida</taxon>
        <taxon>eudicotyledons</taxon>
        <taxon>Gunneridae</taxon>
        <taxon>Pentapetalae</taxon>
        <taxon>rosids</taxon>
        <taxon>fabids</taxon>
        <taxon>Fabales</taxon>
        <taxon>Fabaceae</taxon>
        <taxon>Papilionoideae</taxon>
        <taxon>50 kb inversion clade</taxon>
        <taxon>NPAAA clade</taxon>
        <taxon>indigoferoid/millettioid clade</taxon>
        <taxon>Phaseoleae</taxon>
        <taxon>Glycine</taxon>
        <taxon>Glycine subgen. Soja</taxon>
    </lineage>
</organism>
<feature type="compositionally biased region" description="Basic residues" evidence="1">
    <location>
        <begin position="70"/>
        <end position="80"/>
    </location>
</feature>
<feature type="region of interest" description="Disordered" evidence="1">
    <location>
        <begin position="23"/>
        <end position="80"/>
    </location>
</feature>
<gene>
    <name evidence="4" type="primary">LOC112999535</name>
    <name evidence="3" type="ORF">GLYMA_15G228200</name>
</gene>
<dbReference type="Proteomes" id="UP000008827">
    <property type="component" value="Chromosome 15"/>
</dbReference>
<dbReference type="Gramene" id="KRH13284">
    <property type="protein sequence ID" value="KRH13284"/>
    <property type="gene ID" value="GLYMA_15G228200"/>
</dbReference>
<dbReference type="RefSeq" id="XP_025981475.1">
    <property type="nucleotide sequence ID" value="XM_026125690.2"/>
</dbReference>
<proteinExistence type="predicted"/>
<evidence type="ECO:0000313" key="3">
    <source>
        <dbReference type="EMBL" id="KRH13284.1"/>
    </source>
</evidence>
<sequence length="80" mass="8926">MPPKYKLVLLIALVLVATSLAGRTKEHPKHPPSLQEQQHTPHLDSYPPPTHRHKPPHPVHGAGEEPTSIPRKKGPRRPPN</sequence>
<accession>A0A0R0GG92</accession>
<dbReference type="EnsemblPlants" id="KRH13284">
    <property type="protein sequence ID" value="KRH13284"/>
    <property type="gene ID" value="GLYMA_15G228200"/>
</dbReference>
<name>A0A0R0GG92_SOYBN</name>
<feature type="signal peptide" evidence="2">
    <location>
        <begin position="1"/>
        <end position="21"/>
    </location>
</feature>
<dbReference type="PaxDb" id="3847-GLYMA15G36320.1"/>
<evidence type="ECO:0000256" key="1">
    <source>
        <dbReference type="SAM" id="MobiDB-lite"/>
    </source>
</evidence>
<dbReference type="AlphaFoldDB" id="A0A0R0GG92"/>
<dbReference type="GeneID" id="112999535"/>
<evidence type="ECO:0000256" key="2">
    <source>
        <dbReference type="SAM" id="SignalP"/>
    </source>
</evidence>
<dbReference type="EMBL" id="CM000848">
    <property type="protein sequence ID" value="KRH13284.1"/>
    <property type="molecule type" value="Genomic_DNA"/>
</dbReference>
<evidence type="ECO:0000313" key="4">
    <source>
        <dbReference type="EnsemblPlants" id="KRH13284"/>
    </source>
</evidence>
<keyword evidence="2" id="KW-0732">Signal</keyword>
<reference evidence="4" key="2">
    <citation type="submission" date="2018-02" db="UniProtKB">
        <authorList>
            <consortium name="EnsemblPlants"/>
        </authorList>
    </citation>
    <scope>IDENTIFICATION</scope>
    <source>
        <strain evidence="4">Williams 82</strain>
    </source>
</reference>
<reference evidence="3 4" key="1">
    <citation type="journal article" date="2010" name="Nature">
        <title>Genome sequence of the palaeopolyploid soybean.</title>
        <authorList>
            <person name="Schmutz J."/>
            <person name="Cannon S.B."/>
            <person name="Schlueter J."/>
            <person name="Ma J."/>
            <person name="Mitros T."/>
            <person name="Nelson W."/>
            <person name="Hyten D.L."/>
            <person name="Song Q."/>
            <person name="Thelen J.J."/>
            <person name="Cheng J."/>
            <person name="Xu D."/>
            <person name="Hellsten U."/>
            <person name="May G.D."/>
            <person name="Yu Y."/>
            <person name="Sakurai T."/>
            <person name="Umezawa T."/>
            <person name="Bhattacharyya M.K."/>
            <person name="Sandhu D."/>
            <person name="Valliyodan B."/>
            <person name="Lindquist E."/>
            <person name="Peto M."/>
            <person name="Grant D."/>
            <person name="Shu S."/>
            <person name="Goodstein D."/>
            <person name="Barry K."/>
            <person name="Futrell-Griggs M."/>
            <person name="Abernathy B."/>
            <person name="Du J."/>
            <person name="Tian Z."/>
            <person name="Zhu L."/>
            <person name="Gill N."/>
            <person name="Joshi T."/>
            <person name="Libault M."/>
            <person name="Sethuraman A."/>
            <person name="Zhang X.-C."/>
            <person name="Shinozaki K."/>
            <person name="Nguyen H.T."/>
            <person name="Wing R.A."/>
            <person name="Cregan P."/>
            <person name="Specht J."/>
            <person name="Grimwood J."/>
            <person name="Rokhsar D."/>
            <person name="Stacey G."/>
            <person name="Shoemaker R.C."/>
            <person name="Jackson S.A."/>
        </authorList>
    </citation>
    <scope>NUCLEOTIDE SEQUENCE [LARGE SCALE GENOMIC DNA]</scope>
    <source>
        <strain evidence="4">cv. Williams 82</strain>
        <tissue evidence="3">Callus</tissue>
    </source>
</reference>